<keyword evidence="3" id="KW-1185">Reference proteome</keyword>
<feature type="domain" description="HTH marR-type" evidence="1">
    <location>
        <begin position="36"/>
        <end position="171"/>
    </location>
</feature>
<dbReference type="EMBL" id="SOFS01000031">
    <property type="protein sequence ID" value="TFC18701.1"/>
    <property type="molecule type" value="Genomic_DNA"/>
</dbReference>
<gene>
    <name evidence="2" type="ORF">E3O46_13540</name>
</gene>
<accession>A0ABY2INN5</accession>
<dbReference type="InterPro" id="IPR000835">
    <property type="entry name" value="HTH_MarR-typ"/>
</dbReference>
<sequence>MASPETQFGADEDTHSSRAVHELAAQWERRGHDSQQVELIALVRSTAIHLRSGADVVLAAHGLSREIFDILAALYRADGDTFVTQAQLAGQMFVTQAGMKKRLGRLHEMGLVTRSLDPKDARQYQLALTDDGRAVLDGVLDEFFAAEAASLGGLAEADQRQLIRLLQRLLAHKPG</sequence>
<dbReference type="PRINTS" id="PR00598">
    <property type="entry name" value="HTHMARR"/>
</dbReference>
<protein>
    <submittedName>
        <fullName evidence="2">MarR family transcriptional regulator</fullName>
    </submittedName>
</protein>
<dbReference type="InterPro" id="IPR039422">
    <property type="entry name" value="MarR/SlyA-like"/>
</dbReference>
<evidence type="ECO:0000259" key="1">
    <source>
        <dbReference type="PROSITE" id="PS50995"/>
    </source>
</evidence>
<evidence type="ECO:0000313" key="3">
    <source>
        <dbReference type="Proteomes" id="UP000297604"/>
    </source>
</evidence>
<comment type="caution">
    <text evidence="2">The sequence shown here is derived from an EMBL/GenBank/DDBJ whole genome shotgun (WGS) entry which is preliminary data.</text>
</comment>
<organism evidence="2 3">
    <name type="scientific">Cryobacterium glucosi</name>
    <dbReference type="NCBI Taxonomy" id="1259175"/>
    <lineage>
        <taxon>Bacteria</taxon>
        <taxon>Bacillati</taxon>
        <taxon>Actinomycetota</taxon>
        <taxon>Actinomycetes</taxon>
        <taxon>Micrococcales</taxon>
        <taxon>Microbacteriaceae</taxon>
        <taxon>Cryobacterium</taxon>
    </lineage>
</organism>
<dbReference type="InterPro" id="IPR036388">
    <property type="entry name" value="WH-like_DNA-bd_sf"/>
</dbReference>
<evidence type="ECO:0000313" key="2">
    <source>
        <dbReference type="EMBL" id="TFC18701.1"/>
    </source>
</evidence>
<reference evidence="2 3" key="1">
    <citation type="submission" date="2019-03" db="EMBL/GenBank/DDBJ databases">
        <title>Genomics of glacier-inhabiting Cryobacterium strains.</title>
        <authorList>
            <person name="Liu Q."/>
            <person name="Xin Y.-H."/>
        </authorList>
    </citation>
    <scope>NUCLEOTIDE SEQUENCE [LARGE SCALE GENOMIC DNA]</scope>
    <source>
        <strain evidence="2 3">MDB1-5</strain>
    </source>
</reference>
<dbReference type="Proteomes" id="UP000297604">
    <property type="component" value="Unassembled WGS sequence"/>
</dbReference>
<dbReference type="PANTHER" id="PTHR33164">
    <property type="entry name" value="TRANSCRIPTIONAL REGULATOR, MARR FAMILY"/>
    <property type="match status" value="1"/>
</dbReference>
<name>A0ABY2INN5_9MICO</name>
<dbReference type="PANTHER" id="PTHR33164:SF104">
    <property type="entry name" value="TRANSCRIPTIONAL REGULATORY PROTEIN"/>
    <property type="match status" value="1"/>
</dbReference>
<dbReference type="Gene3D" id="1.10.10.10">
    <property type="entry name" value="Winged helix-like DNA-binding domain superfamily/Winged helix DNA-binding domain"/>
    <property type="match status" value="1"/>
</dbReference>
<dbReference type="InterPro" id="IPR036390">
    <property type="entry name" value="WH_DNA-bd_sf"/>
</dbReference>
<dbReference type="RefSeq" id="WP_134561871.1">
    <property type="nucleotide sequence ID" value="NZ_SOFS01000031.1"/>
</dbReference>
<dbReference type="PROSITE" id="PS50995">
    <property type="entry name" value="HTH_MARR_2"/>
    <property type="match status" value="1"/>
</dbReference>
<dbReference type="Pfam" id="PF12802">
    <property type="entry name" value="MarR_2"/>
    <property type="match status" value="1"/>
</dbReference>
<dbReference type="SMART" id="SM00347">
    <property type="entry name" value="HTH_MARR"/>
    <property type="match status" value="1"/>
</dbReference>
<dbReference type="SUPFAM" id="SSF46785">
    <property type="entry name" value="Winged helix' DNA-binding domain"/>
    <property type="match status" value="1"/>
</dbReference>
<proteinExistence type="predicted"/>